<gene>
    <name evidence="1" type="ORF">JM93_03081</name>
</gene>
<organism evidence="1 2">
    <name type="scientific">Roseibium hamelinense</name>
    <dbReference type="NCBI Taxonomy" id="150831"/>
    <lineage>
        <taxon>Bacteria</taxon>
        <taxon>Pseudomonadati</taxon>
        <taxon>Pseudomonadota</taxon>
        <taxon>Alphaproteobacteria</taxon>
        <taxon>Hyphomicrobiales</taxon>
        <taxon>Stappiaceae</taxon>
        <taxon>Roseibium</taxon>
    </lineage>
</organism>
<dbReference type="CDD" id="cd06223">
    <property type="entry name" value="PRTases_typeI"/>
    <property type="match status" value="1"/>
</dbReference>
<dbReference type="EMBL" id="VLLF01000007">
    <property type="protein sequence ID" value="TWI84745.1"/>
    <property type="molecule type" value="Genomic_DNA"/>
</dbReference>
<evidence type="ECO:0000313" key="2">
    <source>
        <dbReference type="Proteomes" id="UP000320593"/>
    </source>
</evidence>
<reference evidence="1 2" key="1">
    <citation type="submission" date="2019-07" db="EMBL/GenBank/DDBJ databases">
        <title>Genomic Encyclopedia of Archaeal and Bacterial Type Strains, Phase II (KMG-II): from individual species to whole genera.</title>
        <authorList>
            <person name="Goeker M."/>
        </authorList>
    </citation>
    <scope>NUCLEOTIDE SEQUENCE [LARGE SCALE GENOMIC DNA]</scope>
    <source>
        <strain evidence="1 2">ATCC BAA-252</strain>
    </source>
</reference>
<comment type="caution">
    <text evidence="1">The sequence shown here is derived from an EMBL/GenBank/DDBJ whole genome shotgun (WGS) entry which is preliminary data.</text>
</comment>
<dbReference type="Proteomes" id="UP000320593">
    <property type="component" value="Unassembled WGS sequence"/>
</dbReference>
<sequence>MNVQEITLMSTAHNARTLGGVELESASDCLDAIGSGYSIQAVKFTLRKPEFMLSDLANPSRPVSMLSSADIQLYHELVRRALDAEGQELRSRLITGAGLNTEIALYGEDRESLLTEGRRIQERALHMFGLEQRLQIHNPFYARGIGKTRLLETLYAQTRAEYQALREELSPYYISEFQKYVNVFNLKCVYANHAIWQQLRQLGENFVFILNSGAAIYLSMVNATRPMPALFLEIHRQNDAYELFRRKNVDLLVRGEPDPAKSFVIIDIAYTGGSLLAARESIREHFGAHADVKTVGLFPKSYEAVKRLDYCVYAGRLIGVSERSFTPLNWHNELLFEHGVDDD</sequence>
<dbReference type="RefSeq" id="WP_145344927.1">
    <property type="nucleotide sequence ID" value="NZ_VLLF01000007.1"/>
</dbReference>
<evidence type="ECO:0000313" key="1">
    <source>
        <dbReference type="EMBL" id="TWI84745.1"/>
    </source>
</evidence>
<accession>A0A562STX9</accession>
<dbReference type="InterPro" id="IPR000836">
    <property type="entry name" value="PRTase_dom"/>
</dbReference>
<dbReference type="AlphaFoldDB" id="A0A562STX9"/>
<proteinExistence type="predicted"/>
<protein>
    <submittedName>
        <fullName evidence="1">Uncharacterized protein</fullName>
    </submittedName>
</protein>
<dbReference type="OrthoDB" id="6987233at2"/>
<keyword evidence="2" id="KW-1185">Reference proteome</keyword>
<name>A0A562STX9_9HYPH</name>